<comment type="catalytic activity">
    <reaction evidence="8">
        <text>N(4)-(alpha-D-Man-(1-&gt;2)-alpha-D-Man-(1-&gt;2)-alpha-D-Man-(1-&gt;3)-[alpha-D-Man-(1-&gt;3)-[alpha-D-Man-(1-&gt;2)-alpha-D-Man-(1-&gt;6)]-alpha-D-Man-(1-&gt;6)]-beta-D-Man-(1-&gt;4)-beta-D-GlcNAc-(1-&gt;4)-beta-D-GlcNAc)-L-asparaginyl-[protein] (N-glucan mannose isomer 8A1,2,3B1,3) + 3 H2O = N(4)-(alpha-D-Man-(1-&gt;3)-[alpha-D-Man-(1-&gt;3)-[alpha-D-Man-(1-&gt;6)]-alpha-D-Man-(1-&gt;6)]-beta-D-Man-(1-&gt;4)-beta-D-GlcNAc-(1-&gt;4)-beta-D-GlcNAc)-L-asparaginyl-[protein] (N-glucan mannose isomer 5A1,2) + 3 beta-D-mannose</text>
        <dbReference type="Rhea" id="RHEA:56028"/>
        <dbReference type="Rhea" id="RHEA-COMP:14358"/>
        <dbReference type="Rhea" id="RHEA-COMP:14367"/>
        <dbReference type="ChEBI" id="CHEBI:15377"/>
        <dbReference type="ChEBI" id="CHEBI:28563"/>
        <dbReference type="ChEBI" id="CHEBI:59087"/>
        <dbReference type="ChEBI" id="CHEBI:60628"/>
        <dbReference type="EC" id="3.2.1.113"/>
    </reaction>
</comment>
<dbReference type="GO" id="GO:0016020">
    <property type="term" value="C:membrane"/>
    <property type="evidence" value="ECO:0007669"/>
    <property type="project" value="InterPro"/>
</dbReference>
<dbReference type="InterPro" id="IPR012341">
    <property type="entry name" value="6hp_glycosidase-like_sf"/>
</dbReference>
<protein>
    <recommendedName>
        <fullName evidence="13">alpha-1,2-Mannosidase</fullName>
        <ecNumber evidence="13">3.2.1.-</ecNumber>
    </recommendedName>
</protein>
<sequence length="681" mass="76758">MKEEEKRILIFATQFQLSRTAARHRASHQCLDRARSREGRPTPGYRSRRPFFRLHHRTDSHHGRFHAATAQARRTALTRMSLFFRPGGPSSRTKQRCIQPAEGATKEREKGKEKGKNEEGGLLAFIGLVGGVIVMISLAVVAGKTLYNSNPGEFFKPKANAVWQAVPGVEEPWEVNFSADTEKRDAVHAWRAYSRDAFGSDEYHPLSRRGSNLTSAGGIGYTVIDAIDTMLVMGLDTEYRQARRWVAEKLDFDKNGEVSTFETTIRVLGGLLSAYALAPSEDDKKLFLARATDLGERMLPVFNSPSGLPYSFVNLAERKGKPEPGLGMLVSTAEAASLQLEFRYLAHLTDRGEFWDRVEKVMDVIRAARVGDALVPIFMSMPAGKFMNAEIRLGSRGDSYYEYLLKQYIQTDRIEEMYAAAMDAIHRNLFFRSNDKKLLFAAEIHPRPEARPRTYVRIRKQDHLVCFLGGSLLLGAVNAHAPQLTVSIPPMAQELTPFGKRDWSAGMDLVESCVDTYRTPSGLAPEIVHVRETIEKGDWFIKGAKPVGEPPVYDARYILRYATLLIVQQPAHPSPSPETVESLFIAWRLTGHPKFRDYGWEIFQAIEKHCRIPDGGYAGVLNVEAVPVEWEDKQETFFLSETLKYLYLLFSDDSVIPLDEFVFNTEAHPLPIFSPNRMHAG</sequence>
<dbReference type="GO" id="GO:0005509">
    <property type="term" value="F:calcium ion binding"/>
    <property type="evidence" value="ECO:0007669"/>
    <property type="project" value="InterPro"/>
</dbReference>
<feature type="active site" description="Proton donor" evidence="10">
    <location>
        <position position="262"/>
    </location>
</feature>
<evidence type="ECO:0000256" key="1">
    <source>
        <dbReference type="ARBA" id="ARBA00001913"/>
    </source>
</evidence>
<dbReference type="Proteomes" id="UP001295794">
    <property type="component" value="Unassembled WGS sequence"/>
</dbReference>
<feature type="active site" evidence="10">
    <location>
        <position position="398"/>
    </location>
</feature>
<evidence type="ECO:0000256" key="3">
    <source>
        <dbReference type="ARBA" id="ARBA00007658"/>
    </source>
</evidence>
<feature type="active site" description="Proton donor" evidence="10">
    <location>
        <position position="526"/>
    </location>
</feature>
<keyword evidence="4 11" id="KW-0479">Metal-binding</keyword>
<evidence type="ECO:0000256" key="15">
    <source>
        <dbReference type="SAM" id="Phobius"/>
    </source>
</evidence>
<dbReference type="GO" id="GO:0004571">
    <property type="term" value="F:mannosyl-oligosaccharide 1,2-alpha-mannosidase activity"/>
    <property type="evidence" value="ECO:0007669"/>
    <property type="project" value="UniProtKB-EC"/>
</dbReference>
<dbReference type="InterPro" id="IPR050749">
    <property type="entry name" value="Glycosyl_Hydrolase_47"/>
</dbReference>
<evidence type="ECO:0000256" key="2">
    <source>
        <dbReference type="ARBA" id="ARBA00004922"/>
    </source>
</evidence>
<dbReference type="GO" id="GO:0036503">
    <property type="term" value="P:ERAD pathway"/>
    <property type="evidence" value="ECO:0007669"/>
    <property type="project" value="UniProtKB-ARBA"/>
</dbReference>
<feature type="binding site" evidence="11">
    <location>
        <position position="665"/>
    </location>
    <ligand>
        <name>Ca(2+)</name>
        <dbReference type="ChEBI" id="CHEBI:29108"/>
    </ligand>
</feature>
<dbReference type="InterPro" id="IPR036026">
    <property type="entry name" value="Seven-hairpin_glycosidases"/>
</dbReference>
<dbReference type="SUPFAM" id="SSF48225">
    <property type="entry name" value="Seven-hairpin glycosidases"/>
    <property type="match status" value="1"/>
</dbReference>
<feature type="region of interest" description="Disordered" evidence="14">
    <location>
        <begin position="22"/>
        <end position="48"/>
    </location>
</feature>
<keyword evidence="17" id="KW-1185">Reference proteome</keyword>
<comment type="pathway">
    <text evidence="2">Protein modification; protein glycosylation.</text>
</comment>
<reference evidence="16" key="1">
    <citation type="submission" date="2023-11" db="EMBL/GenBank/DDBJ databases">
        <authorList>
            <person name="De Vega J J."/>
            <person name="De Vega J J."/>
        </authorList>
    </citation>
    <scope>NUCLEOTIDE SEQUENCE</scope>
</reference>
<evidence type="ECO:0000256" key="12">
    <source>
        <dbReference type="PIRSR" id="PIRSR601382-3"/>
    </source>
</evidence>
<evidence type="ECO:0000256" key="5">
    <source>
        <dbReference type="ARBA" id="ARBA00022801"/>
    </source>
</evidence>
<dbReference type="PANTHER" id="PTHR11742">
    <property type="entry name" value="MANNOSYL-OLIGOSACCHARIDE ALPHA-1,2-MANNOSIDASE-RELATED"/>
    <property type="match status" value="1"/>
</dbReference>
<evidence type="ECO:0000256" key="4">
    <source>
        <dbReference type="ARBA" id="ARBA00022723"/>
    </source>
</evidence>
<feature type="region of interest" description="Disordered" evidence="14">
    <location>
        <begin position="84"/>
        <end position="115"/>
    </location>
</feature>
<evidence type="ECO:0000256" key="8">
    <source>
        <dbReference type="ARBA" id="ARBA00047669"/>
    </source>
</evidence>
<evidence type="ECO:0000256" key="13">
    <source>
        <dbReference type="RuleBase" id="RU361193"/>
    </source>
</evidence>
<evidence type="ECO:0000256" key="11">
    <source>
        <dbReference type="PIRSR" id="PIRSR601382-2"/>
    </source>
</evidence>
<keyword evidence="15" id="KW-0472">Membrane</keyword>
<proteinExistence type="inferred from homology"/>
<dbReference type="InterPro" id="IPR001382">
    <property type="entry name" value="Glyco_hydro_47"/>
</dbReference>
<dbReference type="GO" id="GO:0005783">
    <property type="term" value="C:endoplasmic reticulum"/>
    <property type="evidence" value="ECO:0007669"/>
    <property type="project" value="TreeGrafter"/>
</dbReference>
<comment type="caution">
    <text evidence="16">The sequence shown here is derived from an EMBL/GenBank/DDBJ whole genome shotgun (WGS) entry which is preliminary data.</text>
</comment>
<keyword evidence="5 13" id="KW-0378">Hydrolase</keyword>
<evidence type="ECO:0000256" key="6">
    <source>
        <dbReference type="ARBA" id="ARBA00022837"/>
    </source>
</evidence>
<evidence type="ECO:0000256" key="14">
    <source>
        <dbReference type="SAM" id="MobiDB-lite"/>
    </source>
</evidence>
<feature type="compositionally biased region" description="Basic and acidic residues" evidence="14">
    <location>
        <begin position="104"/>
        <end position="115"/>
    </location>
</feature>
<comment type="catalytic activity">
    <reaction evidence="9">
        <text>N(4)-(alpha-D-Man-(1-&gt;2)-alpha-D-Man-(1-&gt;2)-alpha-D-Man-(1-&gt;3)-[alpha-D-Man-(1-&gt;2)-alpha-D-Man-(1-&gt;3)-[alpha-D-Man-(1-&gt;2)-alpha-D-Man-(1-&gt;6)]-alpha-D-Man-(1-&gt;6)]-beta-D-Man-(1-&gt;4)-beta-D-GlcNAc-(1-&gt;4)-beta-D-GlcNAc)-L-asparaginyl-[protein] (N-glucan mannose isomer 9A1,2,3B1,2,3) + 4 H2O = N(4)-(alpha-D-Man-(1-&gt;3)-[alpha-D-Man-(1-&gt;3)-[alpha-D-Man-(1-&gt;6)]-alpha-D-Man-(1-&gt;6)]-beta-D-Man-(1-&gt;4)-beta-D-GlcNAc-(1-&gt;4)-beta-D-GlcNAc)-L-asparaginyl-[protein] (N-glucan mannose isomer 5A1,2) + 4 beta-D-mannose</text>
        <dbReference type="Rhea" id="RHEA:56008"/>
        <dbReference type="Rhea" id="RHEA-COMP:14356"/>
        <dbReference type="Rhea" id="RHEA-COMP:14367"/>
        <dbReference type="ChEBI" id="CHEBI:15377"/>
        <dbReference type="ChEBI" id="CHEBI:28563"/>
        <dbReference type="ChEBI" id="CHEBI:59087"/>
        <dbReference type="ChEBI" id="CHEBI:139493"/>
        <dbReference type="EC" id="3.2.1.113"/>
    </reaction>
</comment>
<keyword evidence="6 11" id="KW-0106">Calcium</keyword>
<feature type="disulfide bond" evidence="12">
    <location>
        <begin position="466"/>
        <end position="513"/>
    </location>
</feature>
<comment type="similarity">
    <text evidence="3 13">Belongs to the glycosyl hydrolase 47 family.</text>
</comment>
<gene>
    <name evidence="16" type="ORF">MYCIT1_LOCUS14840</name>
</gene>
<evidence type="ECO:0000313" key="17">
    <source>
        <dbReference type="Proteomes" id="UP001295794"/>
    </source>
</evidence>
<dbReference type="PANTHER" id="PTHR11742:SF55">
    <property type="entry name" value="ENDOPLASMIC RETICULUM MANNOSYL-OLIGOSACCHARIDE 1,2-ALPHA-MANNOSIDASE"/>
    <property type="match status" value="1"/>
</dbReference>
<dbReference type="Gene3D" id="1.50.10.10">
    <property type="match status" value="1"/>
</dbReference>
<evidence type="ECO:0000313" key="16">
    <source>
        <dbReference type="EMBL" id="CAK5270431.1"/>
    </source>
</evidence>
<keyword evidence="15" id="KW-1133">Transmembrane helix</keyword>
<dbReference type="GO" id="GO:0005975">
    <property type="term" value="P:carbohydrate metabolic process"/>
    <property type="evidence" value="ECO:0007669"/>
    <property type="project" value="InterPro"/>
</dbReference>
<organism evidence="16 17">
    <name type="scientific">Mycena citricolor</name>
    <dbReference type="NCBI Taxonomy" id="2018698"/>
    <lineage>
        <taxon>Eukaryota</taxon>
        <taxon>Fungi</taxon>
        <taxon>Dikarya</taxon>
        <taxon>Basidiomycota</taxon>
        <taxon>Agaricomycotina</taxon>
        <taxon>Agaricomycetes</taxon>
        <taxon>Agaricomycetidae</taxon>
        <taxon>Agaricales</taxon>
        <taxon>Marasmiineae</taxon>
        <taxon>Mycenaceae</taxon>
        <taxon>Mycena</taxon>
    </lineage>
</organism>
<dbReference type="EC" id="3.2.1.-" evidence="13"/>
<comment type="cofactor">
    <cofactor evidence="1 11">
        <name>Ca(2+)</name>
        <dbReference type="ChEBI" id="CHEBI:29108"/>
    </cofactor>
</comment>
<evidence type="ECO:0000256" key="9">
    <source>
        <dbReference type="ARBA" id="ARBA00048605"/>
    </source>
</evidence>
<dbReference type="Pfam" id="PF01532">
    <property type="entry name" value="Glyco_hydro_47"/>
    <property type="match status" value="1"/>
</dbReference>
<name>A0AAD2Q302_9AGAR</name>
<feature type="active site" evidence="10">
    <location>
        <position position="578"/>
    </location>
</feature>
<accession>A0AAD2Q302</accession>
<keyword evidence="15" id="KW-0812">Transmembrane</keyword>
<keyword evidence="13" id="KW-0326">Glycosidase</keyword>
<evidence type="ECO:0000256" key="10">
    <source>
        <dbReference type="PIRSR" id="PIRSR601382-1"/>
    </source>
</evidence>
<dbReference type="EMBL" id="CAVNYO010000166">
    <property type="protein sequence ID" value="CAK5270431.1"/>
    <property type="molecule type" value="Genomic_DNA"/>
</dbReference>
<evidence type="ECO:0000256" key="7">
    <source>
        <dbReference type="ARBA" id="ARBA00023157"/>
    </source>
</evidence>
<feature type="transmembrane region" description="Helical" evidence="15">
    <location>
        <begin position="122"/>
        <end position="142"/>
    </location>
</feature>
<keyword evidence="7 12" id="KW-1015">Disulfide bond</keyword>
<feature type="compositionally biased region" description="Basic and acidic residues" evidence="14">
    <location>
        <begin position="30"/>
        <end position="40"/>
    </location>
</feature>
<dbReference type="AlphaFoldDB" id="A0AAD2Q302"/>
<dbReference type="PRINTS" id="PR00747">
    <property type="entry name" value="GLYHDRLASE47"/>
</dbReference>